<dbReference type="GO" id="GO:0004359">
    <property type="term" value="F:glutaminase activity"/>
    <property type="evidence" value="ECO:0007669"/>
    <property type="project" value="InterPro"/>
</dbReference>
<reference evidence="2 3" key="1">
    <citation type="journal article" date="2013" name="Proc. Natl. Acad. Sci. U.S.A.">
        <title>The king cobra genome reveals dynamic gene evolution and adaptation in the snake venom system.</title>
        <authorList>
            <person name="Vonk F.J."/>
            <person name="Casewell N.R."/>
            <person name="Henkel C.V."/>
            <person name="Heimberg A.M."/>
            <person name="Jansen H.J."/>
            <person name="McCleary R.J."/>
            <person name="Kerkkamp H.M."/>
            <person name="Vos R.A."/>
            <person name="Guerreiro I."/>
            <person name="Calvete J.J."/>
            <person name="Wuster W."/>
            <person name="Woods A.E."/>
            <person name="Logan J.M."/>
            <person name="Harrison R.A."/>
            <person name="Castoe T.A."/>
            <person name="de Koning A.P."/>
            <person name="Pollock D.D."/>
            <person name="Yandell M."/>
            <person name="Calderon D."/>
            <person name="Renjifo C."/>
            <person name="Currier R.B."/>
            <person name="Salgado D."/>
            <person name="Pla D."/>
            <person name="Sanz L."/>
            <person name="Hyder A.S."/>
            <person name="Ribeiro J.M."/>
            <person name="Arntzen J.W."/>
            <person name="van den Thillart G.E."/>
            <person name="Boetzer M."/>
            <person name="Pirovano W."/>
            <person name="Dirks R.P."/>
            <person name="Spaink H.P."/>
            <person name="Duboule D."/>
            <person name="McGlinn E."/>
            <person name="Kini R.M."/>
            <person name="Richardson M.K."/>
        </authorList>
    </citation>
    <scope>NUCLEOTIDE SEQUENCE</scope>
    <source>
        <tissue evidence="2">Blood</tissue>
    </source>
</reference>
<name>V8NJY9_OPHHA</name>
<dbReference type="SUPFAM" id="SSF52402">
    <property type="entry name" value="Adenine nucleotide alpha hydrolases-like"/>
    <property type="match status" value="1"/>
</dbReference>
<organism evidence="2 3">
    <name type="scientific">Ophiophagus hannah</name>
    <name type="common">King cobra</name>
    <name type="synonym">Naja hannah</name>
    <dbReference type="NCBI Taxonomy" id="8665"/>
    <lineage>
        <taxon>Eukaryota</taxon>
        <taxon>Metazoa</taxon>
        <taxon>Chordata</taxon>
        <taxon>Craniata</taxon>
        <taxon>Vertebrata</taxon>
        <taxon>Euteleostomi</taxon>
        <taxon>Lepidosauria</taxon>
        <taxon>Squamata</taxon>
        <taxon>Bifurcata</taxon>
        <taxon>Unidentata</taxon>
        <taxon>Episquamata</taxon>
        <taxon>Toxicofera</taxon>
        <taxon>Serpentes</taxon>
        <taxon>Colubroidea</taxon>
        <taxon>Elapidae</taxon>
        <taxon>Elapinae</taxon>
        <taxon>Ophiophagus</taxon>
    </lineage>
</organism>
<dbReference type="Gene3D" id="3.40.50.620">
    <property type="entry name" value="HUPs"/>
    <property type="match status" value="1"/>
</dbReference>
<proteinExistence type="predicted"/>
<dbReference type="EMBL" id="AZIM01003553">
    <property type="protein sequence ID" value="ETE61963.1"/>
    <property type="molecule type" value="Genomic_DNA"/>
</dbReference>
<gene>
    <name evidence="2" type="primary">NADSYN1</name>
    <name evidence="2" type="ORF">L345_12282</name>
</gene>
<dbReference type="GO" id="GO:0005737">
    <property type="term" value="C:cytoplasm"/>
    <property type="evidence" value="ECO:0007669"/>
    <property type="project" value="InterPro"/>
</dbReference>
<accession>V8NJY9</accession>
<dbReference type="InterPro" id="IPR003694">
    <property type="entry name" value="NAD_synthase"/>
</dbReference>
<protein>
    <submittedName>
        <fullName evidence="2">Glutamine-dependent NAD(+) synthetase</fullName>
    </submittedName>
</protein>
<dbReference type="GO" id="GO:0003952">
    <property type="term" value="F:NAD+ synthase (glutamine-hydrolyzing) activity"/>
    <property type="evidence" value="ECO:0007669"/>
    <property type="project" value="InterPro"/>
</dbReference>
<dbReference type="GO" id="GO:0009435">
    <property type="term" value="P:NAD+ biosynthetic process"/>
    <property type="evidence" value="ECO:0007669"/>
    <property type="project" value="InterPro"/>
</dbReference>
<feature type="non-terminal residue" evidence="2">
    <location>
        <position position="1"/>
    </location>
</feature>
<keyword evidence="1" id="KW-0436">Ligase</keyword>
<keyword evidence="3" id="KW-1185">Reference proteome</keyword>
<evidence type="ECO:0000313" key="2">
    <source>
        <dbReference type="EMBL" id="ETE61963.1"/>
    </source>
</evidence>
<dbReference type="PANTHER" id="PTHR23090">
    <property type="entry name" value="NH 3 /GLUTAMINE-DEPENDENT NAD + SYNTHETASE"/>
    <property type="match status" value="1"/>
</dbReference>
<dbReference type="InterPro" id="IPR014729">
    <property type="entry name" value="Rossmann-like_a/b/a_fold"/>
</dbReference>
<comment type="caution">
    <text evidence="2">The sequence shown here is derived from an EMBL/GenBank/DDBJ whole genome shotgun (WGS) entry which is preliminary data.</text>
</comment>
<dbReference type="AlphaFoldDB" id="V8NJY9"/>
<dbReference type="PANTHER" id="PTHR23090:SF9">
    <property type="entry name" value="GLUTAMINE-DEPENDENT NAD(+) SYNTHETASE"/>
    <property type="match status" value="1"/>
</dbReference>
<sequence>YRGNISFPSYHINVNIDGAVKAILGIFSTVTGRSPQYQVHGGSTRENLALQNLQARIRMVIGYLFAQLCLWTRGLPGGLLVLGTANVDE</sequence>
<evidence type="ECO:0000313" key="3">
    <source>
        <dbReference type="Proteomes" id="UP000018936"/>
    </source>
</evidence>
<evidence type="ECO:0000256" key="1">
    <source>
        <dbReference type="ARBA" id="ARBA00022598"/>
    </source>
</evidence>
<feature type="non-terminal residue" evidence="2">
    <location>
        <position position="89"/>
    </location>
</feature>
<dbReference type="OrthoDB" id="2020662at2759"/>
<dbReference type="Proteomes" id="UP000018936">
    <property type="component" value="Unassembled WGS sequence"/>
</dbReference>